<reference evidence="2 3" key="1">
    <citation type="submission" date="2018-06" db="EMBL/GenBank/DDBJ databases">
        <title>Comparative genomics reveals the genomic features of Rhizophagus irregularis, R. cerebriforme, R. diaphanum and Gigaspora rosea, and their symbiotic lifestyle signature.</title>
        <authorList>
            <person name="Morin E."/>
            <person name="San Clemente H."/>
            <person name="Chen E.C.H."/>
            <person name="De La Providencia I."/>
            <person name="Hainaut M."/>
            <person name="Kuo A."/>
            <person name="Kohler A."/>
            <person name="Murat C."/>
            <person name="Tang N."/>
            <person name="Roy S."/>
            <person name="Loubradou J."/>
            <person name="Henrissat B."/>
            <person name="Grigoriev I.V."/>
            <person name="Corradi N."/>
            <person name="Roux C."/>
            <person name="Martin F.M."/>
        </authorList>
    </citation>
    <scope>NUCLEOTIDE SEQUENCE [LARGE SCALE GENOMIC DNA]</scope>
    <source>
        <strain evidence="2 3">DAOM 227022</strain>
    </source>
</reference>
<evidence type="ECO:0000256" key="1">
    <source>
        <dbReference type="SAM" id="MobiDB-lite"/>
    </source>
</evidence>
<proteinExistence type="predicted"/>
<dbReference type="EMBL" id="QKYT01000095">
    <property type="protein sequence ID" value="RIA93875.1"/>
    <property type="molecule type" value="Genomic_DNA"/>
</dbReference>
<gene>
    <name evidence="2" type="ORF">C1645_803836</name>
</gene>
<dbReference type="OrthoDB" id="2144121at2759"/>
<name>A0A397TBR5_9GLOM</name>
<dbReference type="Proteomes" id="UP000265703">
    <property type="component" value="Unassembled WGS sequence"/>
</dbReference>
<feature type="region of interest" description="Disordered" evidence="1">
    <location>
        <begin position="25"/>
        <end position="47"/>
    </location>
</feature>
<accession>A0A397TBR5</accession>
<organism evidence="2 3">
    <name type="scientific">Glomus cerebriforme</name>
    <dbReference type="NCBI Taxonomy" id="658196"/>
    <lineage>
        <taxon>Eukaryota</taxon>
        <taxon>Fungi</taxon>
        <taxon>Fungi incertae sedis</taxon>
        <taxon>Mucoromycota</taxon>
        <taxon>Glomeromycotina</taxon>
        <taxon>Glomeromycetes</taxon>
        <taxon>Glomerales</taxon>
        <taxon>Glomeraceae</taxon>
        <taxon>Glomus</taxon>
    </lineage>
</organism>
<protein>
    <submittedName>
        <fullName evidence="2">Uncharacterized protein</fullName>
    </submittedName>
</protein>
<feature type="region of interest" description="Disordered" evidence="1">
    <location>
        <begin position="77"/>
        <end position="159"/>
    </location>
</feature>
<sequence>MADYDTPMEEEGVVKDEFYVQNVEHGGDEYDPQQDLDEEETEYEDKNLVNEDINELNPDKTMLPQKLRNSTYDIAQSQGYYNEGDETESDVTGGEIQGGKDASKQLSSLIAASHRKGRTPEKKRESALKASELHEQITGHPLEINNEGEVLTGARISSG</sequence>
<feature type="compositionally biased region" description="Basic and acidic residues" evidence="1">
    <location>
        <begin position="118"/>
        <end position="137"/>
    </location>
</feature>
<feature type="compositionally biased region" description="Acidic residues" evidence="1">
    <location>
        <begin position="29"/>
        <end position="43"/>
    </location>
</feature>
<evidence type="ECO:0000313" key="3">
    <source>
        <dbReference type="Proteomes" id="UP000265703"/>
    </source>
</evidence>
<comment type="caution">
    <text evidence="2">The sequence shown here is derived from an EMBL/GenBank/DDBJ whole genome shotgun (WGS) entry which is preliminary data.</text>
</comment>
<evidence type="ECO:0000313" key="2">
    <source>
        <dbReference type="EMBL" id="RIA93875.1"/>
    </source>
</evidence>
<dbReference type="AlphaFoldDB" id="A0A397TBR5"/>
<keyword evidence="3" id="KW-1185">Reference proteome</keyword>